<evidence type="ECO:0000313" key="1">
    <source>
        <dbReference type="EMBL" id="GEO02904.1"/>
    </source>
</evidence>
<dbReference type="NCBIfam" id="NF038180">
    <property type="entry name" value="leader_pinensin"/>
    <property type="match status" value="1"/>
</dbReference>
<sequence>MKNQKLNLDELKVQSFVTDFNKEQEQTQDVNGGGTGYNFCYYVPVNTTRFVDIWSLQCSYGCEFTSKQISDVINPVVRY</sequence>
<dbReference type="Proteomes" id="UP000321532">
    <property type="component" value="Unassembled WGS sequence"/>
</dbReference>
<name>A0A512AT70_9BACT</name>
<dbReference type="RefSeq" id="WP_146894935.1">
    <property type="nucleotide sequence ID" value="NZ_BJYS01000002.1"/>
</dbReference>
<keyword evidence="2" id="KW-1185">Reference proteome</keyword>
<protein>
    <submittedName>
        <fullName evidence="1">Uncharacterized protein</fullName>
    </submittedName>
</protein>
<dbReference type="AlphaFoldDB" id="A0A512AT70"/>
<gene>
    <name evidence="1" type="ORF">AAE02nite_05680</name>
</gene>
<dbReference type="EMBL" id="BJYS01000002">
    <property type="protein sequence ID" value="GEO02904.1"/>
    <property type="molecule type" value="Genomic_DNA"/>
</dbReference>
<dbReference type="InterPro" id="IPR059231">
    <property type="entry name" value="Leader_pinensin"/>
</dbReference>
<accession>A0A512AT70</accession>
<organism evidence="1 2">
    <name type="scientific">Adhaeribacter aerolatus</name>
    <dbReference type="NCBI Taxonomy" id="670289"/>
    <lineage>
        <taxon>Bacteria</taxon>
        <taxon>Pseudomonadati</taxon>
        <taxon>Bacteroidota</taxon>
        <taxon>Cytophagia</taxon>
        <taxon>Cytophagales</taxon>
        <taxon>Hymenobacteraceae</taxon>
        <taxon>Adhaeribacter</taxon>
    </lineage>
</organism>
<dbReference type="OrthoDB" id="991865at2"/>
<evidence type="ECO:0000313" key="2">
    <source>
        <dbReference type="Proteomes" id="UP000321532"/>
    </source>
</evidence>
<comment type="caution">
    <text evidence="1">The sequence shown here is derived from an EMBL/GenBank/DDBJ whole genome shotgun (WGS) entry which is preliminary data.</text>
</comment>
<reference evidence="1 2" key="1">
    <citation type="submission" date="2019-07" db="EMBL/GenBank/DDBJ databases">
        <title>Whole genome shotgun sequence of Adhaeribacter aerolatus NBRC 106133.</title>
        <authorList>
            <person name="Hosoyama A."/>
            <person name="Uohara A."/>
            <person name="Ohji S."/>
            <person name="Ichikawa N."/>
        </authorList>
    </citation>
    <scope>NUCLEOTIDE SEQUENCE [LARGE SCALE GENOMIC DNA]</scope>
    <source>
        <strain evidence="1 2">NBRC 106133</strain>
    </source>
</reference>
<proteinExistence type="predicted"/>